<dbReference type="EMBL" id="JACHDO010000001">
    <property type="protein sequence ID" value="MBB5495686.1"/>
    <property type="molecule type" value="Genomic_DNA"/>
</dbReference>
<dbReference type="RefSeq" id="WP_221318653.1">
    <property type="nucleotide sequence ID" value="NZ_JACHDO010000001.1"/>
</dbReference>
<feature type="region of interest" description="Disordered" evidence="1">
    <location>
        <begin position="66"/>
        <end position="112"/>
    </location>
</feature>
<evidence type="ECO:0000259" key="2">
    <source>
        <dbReference type="Pfam" id="PF03050"/>
    </source>
</evidence>
<protein>
    <submittedName>
        <fullName evidence="10">Transposase</fullName>
    </submittedName>
</protein>
<evidence type="ECO:0000313" key="11">
    <source>
        <dbReference type="EMBL" id="MBB5494864.1"/>
    </source>
</evidence>
<keyword evidence="13" id="KW-1185">Reference proteome</keyword>
<dbReference type="AlphaFoldDB" id="A0A840WFI7"/>
<proteinExistence type="predicted"/>
<feature type="domain" description="Transposase IS66 central" evidence="2">
    <location>
        <begin position="187"/>
        <end position="459"/>
    </location>
</feature>
<evidence type="ECO:0000313" key="10">
    <source>
        <dbReference type="EMBL" id="MBB5494183.1"/>
    </source>
</evidence>
<evidence type="ECO:0000313" key="13">
    <source>
        <dbReference type="Proteomes" id="UP000579647"/>
    </source>
</evidence>
<evidence type="ECO:0000313" key="6">
    <source>
        <dbReference type="EMBL" id="MBB5490805.1"/>
    </source>
</evidence>
<dbReference type="EMBL" id="JACHDO010000001">
    <property type="protein sequence ID" value="MBB5488891.1"/>
    <property type="molecule type" value="Genomic_DNA"/>
</dbReference>
<evidence type="ECO:0000313" key="12">
    <source>
        <dbReference type="EMBL" id="MBB5495686.1"/>
    </source>
</evidence>
<reference evidence="10 13" key="1">
    <citation type="submission" date="2020-08" db="EMBL/GenBank/DDBJ databases">
        <title>Sequencing the genomes of 1000 actinobacteria strains.</title>
        <authorList>
            <person name="Klenk H.-P."/>
        </authorList>
    </citation>
    <scope>NUCLEOTIDE SEQUENCE [LARGE SCALE GENOMIC DNA]</scope>
    <source>
        <strain evidence="10 13">DSM 44598</strain>
    </source>
</reference>
<dbReference type="NCBIfam" id="NF033517">
    <property type="entry name" value="transpos_IS66"/>
    <property type="match status" value="1"/>
</dbReference>
<dbReference type="EMBL" id="JACHDO010000001">
    <property type="protein sequence ID" value="MBB5494864.1"/>
    <property type="molecule type" value="Genomic_DNA"/>
</dbReference>
<dbReference type="EMBL" id="JACHDO010000001">
    <property type="protein sequence ID" value="MBB5492504.1"/>
    <property type="molecule type" value="Genomic_DNA"/>
</dbReference>
<dbReference type="EMBL" id="JACHDO010000001">
    <property type="protein sequence ID" value="MBB5490805.1"/>
    <property type="molecule type" value="Genomic_DNA"/>
</dbReference>
<dbReference type="EMBL" id="JACHDO010000001">
    <property type="protein sequence ID" value="MBB5493605.1"/>
    <property type="molecule type" value="Genomic_DNA"/>
</dbReference>
<dbReference type="PANTHER" id="PTHR33678:SF1">
    <property type="entry name" value="BLL1576 PROTEIN"/>
    <property type="match status" value="1"/>
</dbReference>
<dbReference type="EMBL" id="JACHDO010000001">
    <property type="protein sequence ID" value="MBB5489060.1"/>
    <property type="molecule type" value="Genomic_DNA"/>
</dbReference>
<feature type="domain" description="DUF6444" evidence="3">
    <location>
        <begin position="41"/>
        <end position="108"/>
    </location>
</feature>
<organism evidence="10 13">
    <name type="scientific">Nocardiopsis metallicus</name>
    <dbReference type="NCBI Taxonomy" id="179819"/>
    <lineage>
        <taxon>Bacteria</taxon>
        <taxon>Bacillati</taxon>
        <taxon>Actinomycetota</taxon>
        <taxon>Actinomycetes</taxon>
        <taxon>Streptosporangiales</taxon>
        <taxon>Nocardiopsidaceae</taxon>
        <taxon>Nocardiopsis</taxon>
    </lineage>
</organism>
<feature type="compositionally biased region" description="Basic residues" evidence="1">
    <location>
        <begin position="93"/>
        <end position="102"/>
    </location>
</feature>
<evidence type="ECO:0000256" key="1">
    <source>
        <dbReference type="SAM" id="MobiDB-lite"/>
    </source>
</evidence>
<dbReference type="Proteomes" id="UP000579647">
    <property type="component" value="Unassembled WGS sequence"/>
</dbReference>
<dbReference type="PANTHER" id="PTHR33678">
    <property type="entry name" value="BLL1576 PROTEIN"/>
    <property type="match status" value="1"/>
</dbReference>
<accession>A0A840WFI7</accession>
<evidence type="ECO:0000313" key="4">
    <source>
        <dbReference type="EMBL" id="MBB5488891.1"/>
    </source>
</evidence>
<evidence type="ECO:0000313" key="7">
    <source>
        <dbReference type="EMBL" id="MBB5491974.1"/>
    </source>
</evidence>
<evidence type="ECO:0000313" key="5">
    <source>
        <dbReference type="EMBL" id="MBB5489060.1"/>
    </source>
</evidence>
<dbReference type="InterPro" id="IPR004291">
    <property type="entry name" value="Transposase_IS66_central"/>
</dbReference>
<sequence length="499" mass="54530">MSTMPSGLETASREDLLALIGVLHEQNTALRQHLAQQTEEITRLKAENEQLRADNARLTTRVAQLERRLGRNSGNSSLPPSSDLFDKPERAPAKKSARKRGRQPGAEGFGLPMVENPDQVHDHLPATCTGCHAELDPASSIGYQRRQVRDIPLVTVQVSEHRAHTCACQCGSITQAAMPQELAASPSSYGPHLRTLAVYLLVFQHIPVERTAQLINDLTGAKVSTGWVSHLLGEAHALVSDSLNLIRALLTLAHVLHADETTTRIKDQRCWLHVACNEHLTLLGLAPRSRAGANTLGVLPGFTGTLVHDSLALYSGYTCAHQLCGAHLIRELTAAEQDHPGQHWHRQIRSALATLAREAGRVRCGQAEHIPAGVLLAQGELFHHGIAVGLSCHPRAQGRKQSPARNLLERLRERAEQVLGFSDRPHLVPFTNNLAERALRPLKTQVKISGCHQSRQGAAAWLGVRSYIDSARKHGVSAFEALRRAFTGQLWMPPIPASA</sequence>
<dbReference type="InterPro" id="IPR052344">
    <property type="entry name" value="Transposase-related"/>
</dbReference>
<evidence type="ECO:0000313" key="8">
    <source>
        <dbReference type="EMBL" id="MBB5492504.1"/>
    </source>
</evidence>
<evidence type="ECO:0000313" key="9">
    <source>
        <dbReference type="EMBL" id="MBB5493605.1"/>
    </source>
</evidence>
<dbReference type="InterPro" id="IPR045618">
    <property type="entry name" value="DUF6444"/>
</dbReference>
<dbReference type="EMBL" id="JACHDO010000001">
    <property type="protein sequence ID" value="MBB5494183.1"/>
    <property type="molecule type" value="Genomic_DNA"/>
</dbReference>
<comment type="caution">
    <text evidence="10">The sequence shown here is derived from an EMBL/GenBank/DDBJ whole genome shotgun (WGS) entry which is preliminary data.</text>
</comment>
<dbReference type="EMBL" id="JACHDO010000001">
    <property type="protein sequence ID" value="MBB5491974.1"/>
    <property type="molecule type" value="Genomic_DNA"/>
</dbReference>
<dbReference type="Pfam" id="PF03050">
    <property type="entry name" value="DDE_Tnp_IS66"/>
    <property type="match status" value="1"/>
</dbReference>
<dbReference type="Pfam" id="PF20042">
    <property type="entry name" value="DUF6444"/>
    <property type="match status" value="1"/>
</dbReference>
<evidence type="ECO:0000259" key="3">
    <source>
        <dbReference type="Pfam" id="PF20042"/>
    </source>
</evidence>
<name>A0A840WFI7_9ACTN</name>
<gene>
    <name evidence="4" type="ORF">HNR07_000028</name>
    <name evidence="5" type="ORF">HNR07_000197</name>
    <name evidence="6" type="ORF">HNR07_001942</name>
    <name evidence="7" type="ORF">HNR07_003111</name>
    <name evidence="8" type="ORF">HNR07_003641</name>
    <name evidence="9" type="ORF">HNR07_004742</name>
    <name evidence="10" type="ORF">HNR07_005320</name>
    <name evidence="11" type="ORF">HNR07_006001</name>
    <name evidence="12" type="ORF">HNR07_006823</name>
</gene>